<evidence type="ECO:0000313" key="3">
    <source>
        <dbReference type="Proteomes" id="UP000567885"/>
    </source>
</evidence>
<dbReference type="PANTHER" id="PTHR10622">
    <property type="entry name" value="HET DOMAIN-CONTAINING PROTEIN"/>
    <property type="match status" value="1"/>
</dbReference>
<protein>
    <submittedName>
        <fullName evidence="2">Putative beta transducin</fullName>
    </submittedName>
</protein>
<dbReference type="EMBL" id="JAAGWQ010000151">
    <property type="protein sequence ID" value="KAF5663233.1"/>
    <property type="molecule type" value="Genomic_DNA"/>
</dbReference>
<feature type="domain" description="Heterokaryon incompatibility" evidence="1">
    <location>
        <begin position="24"/>
        <end position="152"/>
    </location>
</feature>
<dbReference type="Proteomes" id="UP000567885">
    <property type="component" value="Unassembled WGS sequence"/>
</dbReference>
<evidence type="ECO:0000313" key="2">
    <source>
        <dbReference type="EMBL" id="KAF5663233.1"/>
    </source>
</evidence>
<dbReference type="Pfam" id="PF06985">
    <property type="entry name" value="HET"/>
    <property type="match status" value="1"/>
</dbReference>
<accession>A0A8H5T565</accession>
<dbReference type="PANTHER" id="PTHR10622:SF10">
    <property type="entry name" value="HET DOMAIN-CONTAINING PROTEIN"/>
    <property type="match status" value="1"/>
</dbReference>
<evidence type="ECO:0000259" key="1">
    <source>
        <dbReference type="Pfam" id="PF06985"/>
    </source>
</evidence>
<dbReference type="OrthoDB" id="4981802at2759"/>
<gene>
    <name evidence="2" type="ORF">FHETE_7613</name>
</gene>
<dbReference type="InterPro" id="IPR010730">
    <property type="entry name" value="HET"/>
</dbReference>
<organism evidence="2 3">
    <name type="scientific">Fusarium heterosporum</name>
    <dbReference type="NCBI Taxonomy" id="42747"/>
    <lineage>
        <taxon>Eukaryota</taxon>
        <taxon>Fungi</taxon>
        <taxon>Dikarya</taxon>
        <taxon>Ascomycota</taxon>
        <taxon>Pezizomycotina</taxon>
        <taxon>Sordariomycetes</taxon>
        <taxon>Hypocreomycetidae</taxon>
        <taxon>Hypocreales</taxon>
        <taxon>Nectriaceae</taxon>
        <taxon>Fusarium</taxon>
        <taxon>Fusarium heterosporum species complex</taxon>
    </lineage>
</organism>
<dbReference type="AlphaFoldDB" id="A0A8H5T565"/>
<sequence>MRLLNIRTLRLESFSGAEIDIPQYAILSHTWGDDEITFQDITQQSLFQLKNRKSYSKIQGCCAQARRDALDYVWIDTCCIDKASSAELSEAINSMFKWYQQATLCYVFLNDFTPALSYRSFPTRRGEEISIEKKDTSFFKCRWFTRGWTLQELIAPRHVDFFNYSWVRFGSRDNELLDRICQRTGVWPQLFDEPRCSCAKHFARCLVRDGICQECRRIDTLPESLDSFAVSIKMSWAASRVTTRKEDAAYCLLGLFNLNMPMLYGEGDKAFSRLQQAIIRQSKDQSLLLWRTGPFDTPQERSPGCLAPSPGLFKEPVHILGRRVFNRVDRQYEADFLGNMAPMELTDTAINTSLWICPCTVGLSRKLWLGILDLAYDDDYLVRPALLLEHMGVVDLYRRVYPQWIIPINPRQSYTTLELSLDHDRPSINAHRTNTTLYPYQIVITLSLDEAIKKDIGILQQPSPINAISLNLSLGEGPKTGPVYFVATSDRLNYTLNSGGSHPPFDIYASRATQIPSPWAFKTCQHSRVERYFGGIHFVDFTIYTTNTAGDIYSQFGSTYSNVVSRGSVAIVWGMHRVPPDGGQTDSPWSLWCRAFNMHDFIKHARTSPDDLQPSQLYMEHEALSPAEIQRRMESQRQRLCLGVYEKFTIPQGTSAKALFPNSCEEDWSRDFMEDITDDPVMNTQLSVNVVMIEGLGRRVFELHVTIDPAKKQES</sequence>
<keyword evidence="3" id="KW-1185">Reference proteome</keyword>
<reference evidence="2 3" key="1">
    <citation type="submission" date="2020-05" db="EMBL/GenBank/DDBJ databases">
        <title>Identification and distribution of gene clusters putatively required for synthesis of sphingolipid metabolism inhibitors in phylogenetically diverse species of the filamentous fungus Fusarium.</title>
        <authorList>
            <person name="Kim H.-S."/>
            <person name="Busman M."/>
            <person name="Brown D.W."/>
            <person name="Divon H."/>
            <person name="Uhlig S."/>
            <person name="Proctor R.H."/>
        </authorList>
    </citation>
    <scope>NUCLEOTIDE SEQUENCE [LARGE SCALE GENOMIC DNA]</scope>
    <source>
        <strain evidence="2 3">NRRL 20693</strain>
    </source>
</reference>
<name>A0A8H5T565_FUSHE</name>
<proteinExistence type="predicted"/>
<comment type="caution">
    <text evidence="2">The sequence shown here is derived from an EMBL/GenBank/DDBJ whole genome shotgun (WGS) entry which is preliminary data.</text>
</comment>